<dbReference type="InterPro" id="IPR011701">
    <property type="entry name" value="MFS"/>
</dbReference>
<organism evidence="9 10">
    <name type="scientific">Myceligenerans crystallogenes</name>
    <dbReference type="NCBI Taxonomy" id="316335"/>
    <lineage>
        <taxon>Bacteria</taxon>
        <taxon>Bacillati</taxon>
        <taxon>Actinomycetota</taxon>
        <taxon>Actinomycetes</taxon>
        <taxon>Micrococcales</taxon>
        <taxon>Promicromonosporaceae</taxon>
        <taxon>Myceligenerans</taxon>
    </lineage>
</organism>
<dbReference type="PANTHER" id="PTHR23502">
    <property type="entry name" value="MAJOR FACILITATOR SUPERFAMILY"/>
    <property type="match status" value="1"/>
</dbReference>
<feature type="transmembrane region" description="Helical" evidence="7">
    <location>
        <begin position="151"/>
        <end position="175"/>
    </location>
</feature>
<dbReference type="PANTHER" id="PTHR23502:SF132">
    <property type="entry name" value="POLYAMINE TRANSPORTER 2-RELATED"/>
    <property type="match status" value="1"/>
</dbReference>
<feature type="transmembrane region" description="Helical" evidence="7">
    <location>
        <begin position="24"/>
        <end position="41"/>
    </location>
</feature>
<feature type="transmembrane region" description="Helical" evidence="7">
    <location>
        <begin position="420"/>
        <end position="440"/>
    </location>
</feature>
<evidence type="ECO:0000256" key="4">
    <source>
        <dbReference type="ARBA" id="ARBA00022989"/>
    </source>
</evidence>
<evidence type="ECO:0000259" key="8">
    <source>
        <dbReference type="PROSITE" id="PS50850"/>
    </source>
</evidence>
<feature type="transmembrane region" description="Helical" evidence="7">
    <location>
        <begin position="118"/>
        <end position="139"/>
    </location>
</feature>
<dbReference type="EMBL" id="BAAANL010000001">
    <property type="protein sequence ID" value="GAA1853428.1"/>
    <property type="molecule type" value="Genomic_DNA"/>
</dbReference>
<evidence type="ECO:0000256" key="7">
    <source>
        <dbReference type="SAM" id="Phobius"/>
    </source>
</evidence>
<comment type="caution">
    <text evidence="9">The sequence shown here is derived from an EMBL/GenBank/DDBJ whole genome shotgun (WGS) entry which is preliminary data.</text>
</comment>
<keyword evidence="5 7" id="KW-0472">Membrane</keyword>
<feature type="transmembrane region" description="Helical" evidence="7">
    <location>
        <begin position="303"/>
        <end position="322"/>
    </location>
</feature>
<sequence>MSAAQIASPSVVPAVAVRPGARTVALWVLMLGSLCALPAFTTDMYLPGIPQVAADLGTTEAMAQLTVSAMLVGGGLGQLVIGPLSDRFGRRAPLLVGLVLHVVTSLLCAVVPTMSGLIALRVLQGFFNAAAGTTAMAVVRDRFTGSEAARILSRLMLVIGIAPMFAPTIGSAILGTASWRWVFVVLAAMGVVLALVVVRFMPETHGPAARAAVAALSSGTTTSGTATEGASAGTAAPEAAPAGRPRRGLVRTFAGYLTLLRDRQFMALSVLPGLSFGVLMSYVVSSPVVFQQEFGLSHGEFSLLFAANGVGLVLAAQVNAALVRRIAPMRILRFSVVAQAVLTALLLVVAVSGAGGLAGLLGVLWLALLFAPMIQPNAAALAMSRHGEIAGTSAAVIGAVQSGTAGVVSSLAGFLGGGAVAMAAVMLGAIVVALVVLLATRSGAHH</sequence>
<dbReference type="InterPro" id="IPR036259">
    <property type="entry name" value="MFS_trans_sf"/>
</dbReference>
<evidence type="ECO:0000313" key="9">
    <source>
        <dbReference type="EMBL" id="GAA1853428.1"/>
    </source>
</evidence>
<dbReference type="PROSITE" id="PS00216">
    <property type="entry name" value="SUGAR_TRANSPORT_1"/>
    <property type="match status" value="1"/>
</dbReference>
<reference evidence="10" key="1">
    <citation type="journal article" date="2019" name="Int. J. Syst. Evol. Microbiol.">
        <title>The Global Catalogue of Microorganisms (GCM) 10K type strain sequencing project: providing services to taxonomists for standard genome sequencing and annotation.</title>
        <authorList>
            <consortium name="The Broad Institute Genomics Platform"/>
            <consortium name="The Broad Institute Genome Sequencing Center for Infectious Disease"/>
            <person name="Wu L."/>
            <person name="Ma J."/>
        </authorList>
    </citation>
    <scope>NUCLEOTIDE SEQUENCE [LARGE SCALE GENOMIC DNA]</scope>
    <source>
        <strain evidence="10">JCM 14326</strain>
    </source>
</reference>
<accession>A0ABP4ZEB9</accession>
<dbReference type="Proteomes" id="UP001501094">
    <property type="component" value="Unassembled WGS sequence"/>
</dbReference>
<feature type="transmembrane region" description="Helical" evidence="7">
    <location>
        <begin position="181"/>
        <end position="201"/>
    </location>
</feature>
<dbReference type="RefSeq" id="WP_425561061.1">
    <property type="nucleotide sequence ID" value="NZ_BAAANL010000001.1"/>
</dbReference>
<feature type="transmembrane region" description="Helical" evidence="7">
    <location>
        <begin position="93"/>
        <end position="112"/>
    </location>
</feature>
<protein>
    <submittedName>
        <fullName evidence="9">Multidrug effflux MFS transporter</fullName>
    </submittedName>
</protein>
<feature type="domain" description="Major facilitator superfamily (MFS) profile" evidence="8">
    <location>
        <begin position="27"/>
        <end position="441"/>
    </location>
</feature>
<dbReference type="Pfam" id="PF07690">
    <property type="entry name" value="MFS_1"/>
    <property type="match status" value="1"/>
</dbReference>
<gene>
    <name evidence="9" type="ORF">GCM10009751_07630</name>
</gene>
<proteinExistence type="predicted"/>
<dbReference type="PROSITE" id="PS50850">
    <property type="entry name" value="MFS"/>
    <property type="match status" value="1"/>
</dbReference>
<feature type="region of interest" description="Disordered" evidence="6">
    <location>
        <begin position="223"/>
        <end position="243"/>
    </location>
</feature>
<keyword evidence="10" id="KW-1185">Reference proteome</keyword>
<keyword evidence="3 7" id="KW-0812">Transmembrane</keyword>
<feature type="transmembrane region" description="Helical" evidence="7">
    <location>
        <begin position="334"/>
        <end position="357"/>
    </location>
</feature>
<dbReference type="InterPro" id="IPR005829">
    <property type="entry name" value="Sugar_transporter_CS"/>
</dbReference>
<evidence type="ECO:0000256" key="2">
    <source>
        <dbReference type="ARBA" id="ARBA00022448"/>
    </source>
</evidence>
<comment type="subcellular location">
    <subcellularLocation>
        <location evidence="1">Cell membrane</location>
        <topology evidence="1">Multi-pass membrane protein</topology>
    </subcellularLocation>
</comment>
<keyword evidence="2" id="KW-0813">Transport</keyword>
<evidence type="ECO:0000313" key="10">
    <source>
        <dbReference type="Proteomes" id="UP001501094"/>
    </source>
</evidence>
<name>A0ABP4ZEB9_9MICO</name>
<evidence type="ECO:0000256" key="3">
    <source>
        <dbReference type="ARBA" id="ARBA00022692"/>
    </source>
</evidence>
<dbReference type="Gene3D" id="1.20.1720.10">
    <property type="entry name" value="Multidrug resistance protein D"/>
    <property type="match status" value="2"/>
</dbReference>
<evidence type="ECO:0000256" key="5">
    <source>
        <dbReference type="ARBA" id="ARBA00023136"/>
    </source>
</evidence>
<feature type="transmembrane region" description="Helical" evidence="7">
    <location>
        <begin position="61"/>
        <end position="81"/>
    </location>
</feature>
<dbReference type="SUPFAM" id="SSF103473">
    <property type="entry name" value="MFS general substrate transporter"/>
    <property type="match status" value="1"/>
</dbReference>
<evidence type="ECO:0000256" key="6">
    <source>
        <dbReference type="SAM" id="MobiDB-lite"/>
    </source>
</evidence>
<feature type="transmembrane region" description="Helical" evidence="7">
    <location>
        <begin position="265"/>
        <end position="283"/>
    </location>
</feature>
<dbReference type="InterPro" id="IPR020846">
    <property type="entry name" value="MFS_dom"/>
</dbReference>
<evidence type="ECO:0000256" key="1">
    <source>
        <dbReference type="ARBA" id="ARBA00004651"/>
    </source>
</evidence>
<dbReference type="CDD" id="cd17320">
    <property type="entry name" value="MFS_MdfA_MDR_like"/>
    <property type="match status" value="1"/>
</dbReference>
<keyword evidence="4 7" id="KW-1133">Transmembrane helix</keyword>